<gene>
    <name evidence="2" type="ORF">MAPG_08941</name>
</gene>
<evidence type="ECO:0000256" key="1">
    <source>
        <dbReference type="SAM" id="MobiDB-lite"/>
    </source>
</evidence>
<feature type="region of interest" description="Disordered" evidence="1">
    <location>
        <begin position="1"/>
        <end position="38"/>
    </location>
</feature>
<feature type="compositionally biased region" description="Basic and acidic residues" evidence="1">
    <location>
        <begin position="1"/>
        <end position="12"/>
    </location>
</feature>
<name>A0A0C4E8M9_MAGP6</name>
<dbReference type="EMBL" id="GL876974">
    <property type="protein sequence ID" value="KLU89974.1"/>
    <property type="molecule type" value="Genomic_DNA"/>
</dbReference>
<proteinExistence type="predicted"/>
<reference evidence="4" key="2">
    <citation type="submission" date="2010-05" db="EMBL/GenBank/DDBJ databases">
        <title>The genome sequence of Magnaporthe poae strain ATCC 64411.</title>
        <authorList>
            <person name="Ma L.-J."/>
            <person name="Dead R."/>
            <person name="Young S."/>
            <person name="Zeng Q."/>
            <person name="Koehrsen M."/>
            <person name="Alvarado L."/>
            <person name="Berlin A."/>
            <person name="Chapman S.B."/>
            <person name="Chen Z."/>
            <person name="Freedman E."/>
            <person name="Gellesch M."/>
            <person name="Goldberg J."/>
            <person name="Griggs A."/>
            <person name="Gujja S."/>
            <person name="Heilman E.R."/>
            <person name="Heiman D."/>
            <person name="Hepburn T."/>
            <person name="Howarth C."/>
            <person name="Jen D."/>
            <person name="Larson L."/>
            <person name="Mehta T."/>
            <person name="Neiman D."/>
            <person name="Pearson M."/>
            <person name="Roberts A."/>
            <person name="Saif S."/>
            <person name="Shea T."/>
            <person name="Shenoy N."/>
            <person name="Sisk P."/>
            <person name="Stolte C."/>
            <person name="Sykes S."/>
            <person name="Walk T."/>
            <person name="White J."/>
            <person name="Yandava C."/>
            <person name="Haas B."/>
            <person name="Nusbaum C."/>
            <person name="Birren B."/>
        </authorList>
    </citation>
    <scope>NUCLEOTIDE SEQUENCE [LARGE SCALE GENOMIC DNA]</scope>
    <source>
        <strain evidence="4">ATCC 64411 / 73-15</strain>
    </source>
</reference>
<dbReference type="Proteomes" id="UP000011715">
    <property type="component" value="Unassembled WGS sequence"/>
</dbReference>
<evidence type="ECO:0000313" key="2">
    <source>
        <dbReference type="EMBL" id="KLU89974.1"/>
    </source>
</evidence>
<evidence type="ECO:0000313" key="3">
    <source>
        <dbReference type="EnsemblFungi" id="MAPG_08941T0"/>
    </source>
</evidence>
<reference evidence="3" key="5">
    <citation type="submission" date="2015-06" db="UniProtKB">
        <authorList>
            <consortium name="EnsemblFungi"/>
        </authorList>
    </citation>
    <scope>IDENTIFICATION</scope>
    <source>
        <strain evidence="3">ATCC 64411</strain>
    </source>
</reference>
<dbReference type="EMBL" id="ADBL01002182">
    <property type="status" value="NOT_ANNOTATED_CDS"/>
    <property type="molecule type" value="Genomic_DNA"/>
</dbReference>
<protein>
    <submittedName>
        <fullName evidence="2 3">Uncharacterized protein</fullName>
    </submittedName>
</protein>
<sequence>MAFRVWDAEEKPVQTQSDLNYSERSHNEARPSGGTRTSTPVVQLRWRLSEARHTGTAASTESRRGRGYYERQIDRGAACLVTISQRDMVEKKSRLAWCLLSIREGSKVVQLCGIAG</sequence>
<reference evidence="2" key="1">
    <citation type="submission" date="2010-05" db="EMBL/GenBank/DDBJ databases">
        <title>The Genome Sequence of Magnaporthe poae strain ATCC 64411.</title>
        <authorList>
            <consortium name="The Broad Institute Genome Sequencing Platform"/>
            <consortium name="Broad Institute Genome Sequencing Center for Infectious Disease"/>
            <person name="Ma L.-J."/>
            <person name="Dead R."/>
            <person name="Young S."/>
            <person name="Zeng Q."/>
            <person name="Koehrsen M."/>
            <person name="Alvarado L."/>
            <person name="Berlin A."/>
            <person name="Chapman S.B."/>
            <person name="Chen Z."/>
            <person name="Freedman E."/>
            <person name="Gellesch M."/>
            <person name="Goldberg J."/>
            <person name="Griggs A."/>
            <person name="Gujja S."/>
            <person name="Heilman E.R."/>
            <person name="Heiman D."/>
            <person name="Hepburn T."/>
            <person name="Howarth C."/>
            <person name="Jen D."/>
            <person name="Larson L."/>
            <person name="Mehta T."/>
            <person name="Neiman D."/>
            <person name="Pearson M."/>
            <person name="Roberts A."/>
            <person name="Saif S."/>
            <person name="Shea T."/>
            <person name="Shenoy N."/>
            <person name="Sisk P."/>
            <person name="Stolte C."/>
            <person name="Sykes S."/>
            <person name="Walk T."/>
            <person name="White J."/>
            <person name="Yandava C."/>
            <person name="Haas B."/>
            <person name="Nusbaum C."/>
            <person name="Birren B."/>
        </authorList>
    </citation>
    <scope>NUCLEOTIDE SEQUENCE</scope>
    <source>
        <strain evidence="2">ATCC 64411</strain>
    </source>
</reference>
<dbReference type="EnsemblFungi" id="MAPG_08941T0">
    <property type="protein sequence ID" value="MAPG_08941T0"/>
    <property type="gene ID" value="MAPG_08941"/>
</dbReference>
<keyword evidence="4" id="KW-1185">Reference proteome</keyword>
<evidence type="ECO:0000313" key="4">
    <source>
        <dbReference type="Proteomes" id="UP000011715"/>
    </source>
</evidence>
<dbReference type="VEuPathDB" id="FungiDB:MAPG_08941"/>
<reference evidence="2" key="3">
    <citation type="submission" date="2011-03" db="EMBL/GenBank/DDBJ databases">
        <title>Annotation of Magnaporthe poae ATCC 64411.</title>
        <authorList>
            <person name="Ma L.-J."/>
            <person name="Dead R."/>
            <person name="Young S.K."/>
            <person name="Zeng Q."/>
            <person name="Gargeya S."/>
            <person name="Fitzgerald M."/>
            <person name="Haas B."/>
            <person name="Abouelleil A."/>
            <person name="Alvarado L."/>
            <person name="Arachchi H.M."/>
            <person name="Berlin A."/>
            <person name="Brown A."/>
            <person name="Chapman S.B."/>
            <person name="Chen Z."/>
            <person name="Dunbar C."/>
            <person name="Freedman E."/>
            <person name="Gearin G."/>
            <person name="Gellesch M."/>
            <person name="Goldberg J."/>
            <person name="Griggs A."/>
            <person name="Gujja S."/>
            <person name="Heiman D."/>
            <person name="Howarth C."/>
            <person name="Larson L."/>
            <person name="Lui A."/>
            <person name="MacDonald P.J.P."/>
            <person name="Mehta T."/>
            <person name="Montmayeur A."/>
            <person name="Murphy C."/>
            <person name="Neiman D."/>
            <person name="Pearson M."/>
            <person name="Priest M."/>
            <person name="Roberts A."/>
            <person name="Saif S."/>
            <person name="Shea T."/>
            <person name="Shenoy N."/>
            <person name="Sisk P."/>
            <person name="Stolte C."/>
            <person name="Sykes S."/>
            <person name="Yandava C."/>
            <person name="Wortman J."/>
            <person name="Nusbaum C."/>
            <person name="Birren B."/>
        </authorList>
    </citation>
    <scope>NUCLEOTIDE SEQUENCE</scope>
    <source>
        <strain evidence="2">ATCC 64411</strain>
    </source>
</reference>
<accession>A0A0C4E8M9</accession>
<organism evidence="3 4">
    <name type="scientific">Magnaporthiopsis poae (strain ATCC 64411 / 73-15)</name>
    <name type="common">Kentucky bluegrass fungus</name>
    <name type="synonym">Magnaporthe poae</name>
    <dbReference type="NCBI Taxonomy" id="644358"/>
    <lineage>
        <taxon>Eukaryota</taxon>
        <taxon>Fungi</taxon>
        <taxon>Dikarya</taxon>
        <taxon>Ascomycota</taxon>
        <taxon>Pezizomycotina</taxon>
        <taxon>Sordariomycetes</taxon>
        <taxon>Sordariomycetidae</taxon>
        <taxon>Magnaporthales</taxon>
        <taxon>Magnaporthaceae</taxon>
        <taxon>Magnaporthiopsis</taxon>
    </lineage>
</organism>
<reference evidence="3" key="4">
    <citation type="journal article" date="2015" name="G3 (Bethesda)">
        <title>Genome sequences of three phytopathogenic species of the Magnaporthaceae family of fungi.</title>
        <authorList>
            <person name="Okagaki L.H."/>
            <person name="Nunes C.C."/>
            <person name="Sailsbery J."/>
            <person name="Clay B."/>
            <person name="Brown D."/>
            <person name="John T."/>
            <person name="Oh Y."/>
            <person name="Young N."/>
            <person name="Fitzgerald M."/>
            <person name="Haas B.J."/>
            <person name="Zeng Q."/>
            <person name="Young S."/>
            <person name="Adiconis X."/>
            <person name="Fan L."/>
            <person name="Levin J.Z."/>
            <person name="Mitchell T.K."/>
            <person name="Okubara P.A."/>
            <person name="Farman M.L."/>
            <person name="Kohn L.M."/>
            <person name="Birren B."/>
            <person name="Ma L.-J."/>
            <person name="Dean R.A."/>
        </authorList>
    </citation>
    <scope>NUCLEOTIDE SEQUENCE</scope>
    <source>
        <strain evidence="3">ATCC 64411 / 73-15</strain>
    </source>
</reference>
<dbReference type="AlphaFoldDB" id="A0A0C4E8M9"/>